<proteinExistence type="predicted"/>
<protein>
    <submittedName>
        <fullName evidence="2">Uncharacterized protein</fullName>
    </submittedName>
</protein>
<accession>A0A0F9T7H2</accession>
<gene>
    <name evidence="2" type="ORF">LCGC14_0426830</name>
</gene>
<dbReference type="AlphaFoldDB" id="A0A0F9T7H2"/>
<reference evidence="2" key="1">
    <citation type="journal article" date="2015" name="Nature">
        <title>Complex archaea that bridge the gap between prokaryotes and eukaryotes.</title>
        <authorList>
            <person name="Spang A."/>
            <person name="Saw J.H."/>
            <person name="Jorgensen S.L."/>
            <person name="Zaremba-Niedzwiedzka K."/>
            <person name="Martijn J."/>
            <person name="Lind A.E."/>
            <person name="van Eijk R."/>
            <person name="Schleper C."/>
            <person name="Guy L."/>
            <person name="Ettema T.J."/>
        </authorList>
    </citation>
    <scope>NUCLEOTIDE SEQUENCE</scope>
</reference>
<organism evidence="2">
    <name type="scientific">marine sediment metagenome</name>
    <dbReference type="NCBI Taxonomy" id="412755"/>
    <lineage>
        <taxon>unclassified sequences</taxon>
        <taxon>metagenomes</taxon>
        <taxon>ecological metagenomes</taxon>
    </lineage>
</organism>
<dbReference type="EMBL" id="LAZR01000395">
    <property type="protein sequence ID" value="KKN70892.1"/>
    <property type="molecule type" value="Genomic_DNA"/>
</dbReference>
<name>A0A0F9T7H2_9ZZZZ</name>
<evidence type="ECO:0000256" key="1">
    <source>
        <dbReference type="SAM" id="MobiDB-lite"/>
    </source>
</evidence>
<sequence length="122" mass="14074">MSRKEEELAALRRTQKEASKGRIAKDSQNRLKKIAHKKFRTCFIAALSEFEKTFGIEFWGHGLPESKITPEQKTNRVRWNKVRKNILDKGNTQSRALGMEIDLHHVEFEGYRIDFGGTNGGQ</sequence>
<evidence type="ECO:0000313" key="2">
    <source>
        <dbReference type="EMBL" id="KKN70892.1"/>
    </source>
</evidence>
<comment type="caution">
    <text evidence="2">The sequence shown here is derived from an EMBL/GenBank/DDBJ whole genome shotgun (WGS) entry which is preliminary data.</text>
</comment>
<feature type="region of interest" description="Disordered" evidence="1">
    <location>
        <begin position="1"/>
        <end position="27"/>
    </location>
</feature>